<evidence type="ECO:0000256" key="6">
    <source>
        <dbReference type="ARBA" id="ARBA00022801"/>
    </source>
</evidence>
<dbReference type="Gene3D" id="1.20.120.430">
    <property type="entry name" value="tRNA modification GTPase MnmE domain 2"/>
    <property type="match status" value="1"/>
</dbReference>
<feature type="binding site" evidence="10">
    <location>
        <position position="260"/>
    </location>
    <ligand>
        <name>Mg(2+)</name>
        <dbReference type="ChEBI" id="CHEBI:18420"/>
    </ligand>
</feature>
<feature type="binding site" evidence="10">
    <location>
        <position position="256"/>
    </location>
    <ligand>
        <name>K(+)</name>
        <dbReference type="ChEBI" id="CHEBI:29103"/>
    </ligand>
</feature>
<comment type="cofactor">
    <cofactor evidence="10">
        <name>K(+)</name>
        <dbReference type="ChEBI" id="CHEBI:29103"/>
    </cofactor>
    <text evidence="10">Binds 1 potassium ion per subunit.</text>
</comment>
<dbReference type="InterPro" id="IPR027266">
    <property type="entry name" value="TrmE/GcvT-like"/>
</dbReference>
<dbReference type="EC" id="3.6.-.-" evidence="10"/>
<dbReference type="InterPro" id="IPR027417">
    <property type="entry name" value="P-loop_NTPase"/>
</dbReference>
<dbReference type="InterPro" id="IPR004520">
    <property type="entry name" value="GTPase_MnmE"/>
</dbReference>
<dbReference type="CDD" id="cd04164">
    <property type="entry name" value="trmE"/>
    <property type="match status" value="1"/>
</dbReference>
<dbReference type="InterPro" id="IPR005225">
    <property type="entry name" value="Small_GTP-bd"/>
</dbReference>
<feature type="binding site" evidence="10">
    <location>
        <position position="90"/>
    </location>
    <ligand>
        <name>(6S)-5-formyl-5,6,7,8-tetrahydrofolate</name>
        <dbReference type="ChEBI" id="CHEBI:57457"/>
    </ligand>
</feature>
<dbReference type="Gene3D" id="3.40.50.300">
    <property type="entry name" value="P-loop containing nucleotide triphosphate hydrolases"/>
    <property type="match status" value="1"/>
</dbReference>
<proteinExistence type="inferred from homology"/>
<dbReference type="GO" id="GO:0005525">
    <property type="term" value="F:GTP binding"/>
    <property type="evidence" value="ECO:0007669"/>
    <property type="project" value="UniProtKB-UniRule"/>
</dbReference>
<dbReference type="PRINTS" id="PR00326">
    <property type="entry name" value="GTP1OBG"/>
</dbReference>
<comment type="function">
    <text evidence="10">Exhibits a very high intrinsic GTPase hydrolysis rate. Involved in the addition of a carboxymethylaminomethyl (cmnm) group at the wobble position (U34) of certain tRNAs, forming tRNA-cmnm(5)s(2)U34.</text>
</comment>
<accession>A0A420W928</accession>
<dbReference type="CDD" id="cd14858">
    <property type="entry name" value="TrmE_N"/>
    <property type="match status" value="1"/>
</dbReference>
<gene>
    <name evidence="10" type="primary">mnmE</name>
    <name evidence="10" type="synonym">trmE</name>
    <name evidence="13" type="ORF">C7457_0720</name>
</gene>
<dbReference type="Proteomes" id="UP000280881">
    <property type="component" value="Unassembled WGS sequence"/>
</dbReference>
<dbReference type="PANTHER" id="PTHR42714">
    <property type="entry name" value="TRNA MODIFICATION GTPASE GTPBP3"/>
    <property type="match status" value="1"/>
</dbReference>
<comment type="subcellular location">
    <subcellularLocation>
        <location evidence="10">Cytoplasm</location>
    </subcellularLocation>
</comment>
<dbReference type="EMBL" id="RBIE01000001">
    <property type="protein sequence ID" value="RKQ63836.1"/>
    <property type="molecule type" value="Genomic_DNA"/>
</dbReference>
<evidence type="ECO:0000256" key="3">
    <source>
        <dbReference type="ARBA" id="ARBA00022694"/>
    </source>
</evidence>
<feature type="binding site" evidence="10">
    <location>
        <position position="239"/>
    </location>
    <ligand>
        <name>Mg(2+)</name>
        <dbReference type="ChEBI" id="CHEBI:18420"/>
    </ligand>
</feature>
<keyword evidence="5 10" id="KW-0547">Nucleotide-binding</keyword>
<keyword evidence="2 10" id="KW-0963">Cytoplasm</keyword>
<organism evidence="13 14">
    <name type="scientific">Thermovibrio guaymasensis</name>
    <dbReference type="NCBI Taxonomy" id="240167"/>
    <lineage>
        <taxon>Bacteria</taxon>
        <taxon>Pseudomonadati</taxon>
        <taxon>Aquificota</taxon>
        <taxon>Aquificia</taxon>
        <taxon>Desulfurobacteriales</taxon>
        <taxon>Desulfurobacteriaceae</taxon>
        <taxon>Thermovibrio</taxon>
    </lineage>
</organism>
<reference evidence="13 14" key="1">
    <citation type="submission" date="2018-10" db="EMBL/GenBank/DDBJ databases">
        <title>Genomic Encyclopedia of Type Strains, Phase IV (KMG-IV): sequencing the most valuable type-strain genomes for metagenomic binning, comparative biology and taxonomic classification.</title>
        <authorList>
            <person name="Goeker M."/>
        </authorList>
    </citation>
    <scope>NUCLEOTIDE SEQUENCE [LARGE SCALE GENOMIC DNA]</scope>
    <source>
        <strain evidence="13 14">DSM 15521</strain>
    </source>
</reference>
<keyword evidence="14" id="KW-1185">Reference proteome</keyword>
<evidence type="ECO:0000256" key="1">
    <source>
        <dbReference type="ARBA" id="ARBA00011043"/>
    </source>
</evidence>
<dbReference type="NCBIfam" id="NF003661">
    <property type="entry name" value="PRK05291.1-3"/>
    <property type="match status" value="1"/>
</dbReference>
<dbReference type="HAMAP" id="MF_00379">
    <property type="entry name" value="GTPase_MnmE"/>
    <property type="match status" value="1"/>
</dbReference>
<dbReference type="AlphaFoldDB" id="A0A420W928"/>
<evidence type="ECO:0000313" key="14">
    <source>
        <dbReference type="Proteomes" id="UP000280881"/>
    </source>
</evidence>
<keyword evidence="8 10" id="KW-0630">Potassium</keyword>
<comment type="subunit">
    <text evidence="10">Homodimer. Heterotetramer of two MnmE and two MnmG subunits.</text>
</comment>
<dbReference type="PROSITE" id="PS51709">
    <property type="entry name" value="G_TRME"/>
    <property type="match status" value="1"/>
</dbReference>
<keyword evidence="7 10" id="KW-0460">Magnesium</keyword>
<dbReference type="GO" id="GO:0046872">
    <property type="term" value="F:metal ion binding"/>
    <property type="evidence" value="ECO:0007669"/>
    <property type="project" value="UniProtKB-KW"/>
</dbReference>
<keyword evidence="3 10" id="KW-0819">tRNA processing</keyword>
<comment type="caution">
    <text evidence="10">Lacks conserved residue(s) required for the propagation of feature annotation.</text>
</comment>
<evidence type="ECO:0000256" key="11">
    <source>
        <dbReference type="RuleBase" id="RU003313"/>
    </source>
</evidence>
<dbReference type="Pfam" id="PF01926">
    <property type="entry name" value="MMR_HSR1"/>
    <property type="match status" value="1"/>
</dbReference>
<dbReference type="GO" id="GO:0030488">
    <property type="term" value="P:tRNA methylation"/>
    <property type="evidence" value="ECO:0007669"/>
    <property type="project" value="TreeGrafter"/>
</dbReference>
<evidence type="ECO:0000256" key="9">
    <source>
        <dbReference type="ARBA" id="ARBA00023134"/>
    </source>
</evidence>
<dbReference type="GO" id="GO:0002098">
    <property type="term" value="P:tRNA wobble uridine modification"/>
    <property type="evidence" value="ECO:0007669"/>
    <property type="project" value="TreeGrafter"/>
</dbReference>
<dbReference type="InterPro" id="IPR025867">
    <property type="entry name" value="MnmE_helical"/>
</dbReference>
<evidence type="ECO:0000256" key="10">
    <source>
        <dbReference type="HAMAP-Rule" id="MF_00379"/>
    </source>
</evidence>
<feature type="binding site" evidence="10">
    <location>
        <begin position="279"/>
        <end position="282"/>
    </location>
    <ligand>
        <name>GTP</name>
        <dbReference type="ChEBI" id="CHEBI:37565"/>
    </ligand>
</feature>
<evidence type="ECO:0000256" key="7">
    <source>
        <dbReference type="ARBA" id="ARBA00022842"/>
    </source>
</evidence>
<dbReference type="NCBIfam" id="TIGR00231">
    <property type="entry name" value="small_GTP"/>
    <property type="match status" value="1"/>
</dbReference>
<dbReference type="RefSeq" id="WP_211321810.1">
    <property type="nucleotide sequence ID" value="NZ_RBIE01000001.1"/>
</dbReference>
<dbReference type="Pfam" id="PF10396">
    <property type="entry name" value="TrmE_N"/>
    <property type="match status" value="1"/>
</dbReference>
<dbReference type="InterPro" id="IPR006073">
    <property type="entry name" value="GTP-bd"/>
</dbReference>
<evidence type="ECO:0000256" key="4">
    <source>
        <dbReference type="ARBA" id="ARBA00022723"/>
    </source>
</evidence>
<evidence type="ECO:0000259" key="12">
    <source>
        <dbReference type="PROSITE" id="PS51709"/>
    </source>
</evidence>
<sequence length="464" mass="52165">MRDYMCQDTIAAIGTPIGRGAIGIVRISGKEALRILKELFRTKRGNKKEEFEERRVYYGLVVDEFGEPIDEVLAVYMRAPRSFTGEDVVEIHSHGGIVVVRKILREVLKRGARLAEPGEFTMRAFINGKIDLVQAEAINQLIEAKSEVEAKVALRHLEGSLSKRIEGIRNKLLETKAYIEAAVDFPEEEVEILERGKVKEKLIEIKEEIEKLLKSYREGKVIREGIKVAIVGRPNVGKSSLLNALLREERAIVTEIPGTTRDVIEESVTVKGIPVRLIDTAGIRDTAEKVERIGIERSLEKLKEADVVLFVVDGSVGLTEEDKKIWELLKGRKNVIVVVNKKDAGLKVNCKDLKEWNRCVEISAKEGKGIEKLSEEIVKMVLLEPEAVFGGEEEVITSERHRELLEKAKNSIEKALKSLEEGFESPEFLSMDIDQALESLGMIVGKVTTEDMYDIIFSRFCIGK</sequence>
<dbReference type="Gene3D" id="3.30.1360.120">
    <property type="entry name" value="Probable tRNA modification gtpase trme, domain 1"/>
    <property type="match status" value="1"/>
</dbReference>
<name>A0A420W928_9BACT</name>
<dbReference type="GO" id="GO:0042802">
    <property type="term" value="F:identical protein binding"/>
    <property type="evidence" value="ECO:0007669"/>
    <property type="project" value="UniProtKB-ARBA"/>
</dbReference>
<feature type="binding site" evidence="10">
    <location>
        <begin position="254"/>
        <end position="260"/>
    </location>
    <ligand>
        <name>GTP</name>
        <dbReference type="ChEBI" id="CHEBI:37565"/>
    </ligand>
</feature>
<dbReference type="PANTHER" id="PTHR42714:SF2">
    <property type="entry name" value="TRNA MODIFICATION GTPASE GTPBP3, MITOCHONDRIAL"/>
    <property type="match status" value="1"/>
</dbReference>
<dbReference type="InterPro" id="IPR027368">
    <property type="entry name" value="MnmE_dom2"/>
</dbReference>
<dbReference type="FunFam" id="3.40.50.300:FF:000494">
    <property type="entry name" value="tRNA modification GTPase MnmE"/>
    <property type="match status" value="1"/>
</dbReference>
<dbReference type="SUPFAM" id="SSF52540">
    <property type="entry name" value="P-loop containing nucleoside triphosphate hydrolases"/>
    <property type="match status" value="1"/>
</dbReference>
<feature type="domain" description="TrmE-type G" evidence="12">
    <location>
        <begin position="225"/>
        <end position="382"/>
    </location>
</feature>
<comment type="similarity">
    <text evidence="1 10 11">Belongs to the TRAFAC class TrmE-Era-EngA-EngB-Septin-like GTPase superfamily. TrmE GTPase family.</text>
</comment>
<feature type="binding site" evidence="10">
    <location>
        <position position="235"/>
    </location>
    <ligand>
        <name>K(+)</name>
        <dbReference type="ChEBI" id="CHEBI:29103"/>
    </ligand>
</feature>
<feature type="binding site" evidence="10">
    <location>
        <position position="129"/>
    </location>
    <ligand>
        <name>(6S)-5-formyl-5,6,7,8-tetrahydrofolate</name>
        <dbReference type="ChEBI" id="CHEBI:57457"/>
    </ligand>
</feature>
<dbReference type="Pfam" id="PF12631">
    <property type="entry name" value="MnmE_helical"/>
    <property type="match status" value="1"/>
</dbReference>
<evidence type="ECO:0000256" key="5">
    <source>
        <dbReference type="ARBA" id="ARBA00022741"/>
    </source>
</evidence>
<dbReference type="GO" id="GO:0003924">
    <property type="term" value="F:GTPase activity"/>
    <property type="evidence" value="ECO:0007669"/>
    <property type="project" value="UniProtKB-UniRule"/>
</dbReference>
<dbReference type="NCBIfam" id="TIGR00450">
    <property type="entry name" value="mnmE_trmE_thdF"/>
    <property type="match status" value="1"/>
</dbReference>
<evidence type="ECO:0000256" key="2">
    <source>
        <dbReference type="ARBA" id="ARBA00022490"/>
    </source>
</evidence>
<feature type="binding site" evidence="10">
    <location>
        <position position="254"/>
    </location>
    <ligand>
        <name>K(+)</name>
        <dbReference type="ChEBI" id="CHEBI:29103"/>
    </ligand>
</feature>
<keyword evidence="4 10" id="KW-0479">Metal-binding</keyword>
<keyword evidence="9 10" id="KW-0342">GTP-binding</keyword>
<evidence type="ECO:0000256" key="8">
    <source>
        <dbReference type="ARBA" id="ARBA00022958"/>
    </source>
</evidence>
<feature type="binding site" evidence="10">
    <location>
        <begin position="235"/>
        <end position="240"/>
    </location>
    <ligand>
        <name>GTP</name>
        <dbReference type="ChEBI" id="CHEBI:37565"/>
    </ligand>
</feature>
<dbReference type="InterPro" id="IPR031168">
    <property type="entry name" value="G_TrmE"/>
</dbReference>
<keyword evidence="6 10" id="KW-0378">Hydrolase</keyword>
<dbReference type="InterPro" id="IPR018948">
    <property type="entry name" value="GTP-bd_TrmE_N"/>
</dbReference>
<dbReference type="FunFam" id="3.30.1360.120:FF:000003">
    <property type="entry name" value="tRNA modification GTPase MnmE"/>
    <property type="match status" value="1"/>
</dbReference>
<feature type="binding site" evidence="10">
    <location>
        <position position="464"/>
    </location>
    <ligand>
        <name>(6S)-5-formyl-5,6,7,8-tetrahydrofolate</name>
        <dbReference type="ChEBI" id="CHEBI:57457"/>
    </ligand>
</feature>
<feature type="binding site" evidence="10">
    <location>
        <position position="259"/>
    </location>
    <ligand>
        <name>K(+)</name>
        <dbReference type="ChEBI" id="CHEBI:29103"/>
    </ligand>
</feature>
<feature type="binding site" evidence="10">
    <location>
        <position position="26"/>
    </location>
    <ligand>
        <name>(6S)-5-formyl-5,6,7,8-tetrahydrofolate</name>
        <dbReference type="ChEBI" id="CHEBI:57457"/>
    </ligand>
</feature>
<protein>
    <recommendedName>
        <fullName evidence="10">tRNA modification GTPase MnmE</fullName>
        <ecNumber evidence="10">3.6.-.-</ecNumber>
    </recommendedName>
</protein>
<comment type="caution">
    <text evidence="13">The sequence shown here is derived from an EMBL/GenBank/DDBJ whole genome shotgun (WGS) entry which is preliminary data.</text>
</comment>
<evidence type="ECO:0000313" key="13">
    <source>
        <dbReference type="EMBL" id="RKQ63836.1"/>
    </source>
</evidence>
<dbReference type="GO" id="GO:0005829">
    <property type="term" value="C:cytosol"/>
    <property type="evidence" value="ECO:0007669"/>
    <property type="project" value="TreeGrafter"/>
</dbReference>